<comment type="caution">
    <text evidence="2">The sequence shown here is derived from an EMBL/GenBank/DDBJ whole genome shotgun (WGS) entry which is preliminary data.</text>
</comment>
<evidence type="ECO:0000313" key="2">
    <source>
        <dbReference type="EMBL" id="MDK6900791.1"/>
    </source>
</evidence>
<accession>A0AAW6Y0I0</accession>
<protein>
    <recommendedName>
        <fullName evidence="1">SpaA-like prealbumin fold domain-containing protein</fullName>
    </recommendedName>
</protein>
<dbReference type="AlphaFoldDB" id="A0AAW6Y0I0"/>
<organism evidence="2 3">
    <name type="scientific">Streptococcus agalactiae</name>
    <dbReference type="NCBI Taxonomy" id="1311"/>
    <lineage>
        <taxon>Bacteria</taxon>
        <taxon>Bacillati</taxon>
        <taxon>Bacillota</taxon>
        <taxon>Bacilli</taxon>
        <taxon>Lactobacillales</taxon>
        <taxon>Streptococcaceae</taxon>
        <taxon>Streptococcus</taxon>
    </lineage>
</organism>
<feature type="non-terminal residue" evidence="2">
    <location>
        <position position="1"/>
    </location>
</feature>
<sequence length="82" mass="8974">DPFSFTLDRNKPKGVVLYTALNNGAKVAIQKVDPKGNVVPGATFELYKEGTPDQAEKLVKDKDTAGTYLPLEELDPGSYYLL</sequence>
<gene>
    <name evidence="2" type="ORF">QP229_12610</name>
</gene>
<dbReference type="InterPro" id="IPR013783">
    <property type="entry name" value="Ig-like_fold"/>
</dbReference>
<proteinExistence type="predicted"/>
<dbReference type="InterPro" id="IPR041033">
    <property type="entry name" value="SpaA_PFL_dom_1"/>
</dbReference>
<name>A0AAW6Y0I0_STRAG</name>
<dbReference type="Gene3D" id="2.60.40.10">
    <property type="entry name" value="Immunoglobulins"/>
    <property type="match status" value="1"/>
</dbReference>
<feature type="non-terminal residue" evidence="2">
    <location>
        <position position="82"/>
    </location>
</feature>
<evidence type="ECO:0000313" key="3">
    <source>
        <dbReference type="Proteomes" id="UP001230629"/>
    </source>
</evidence>
<feature type="domain" description="SpaA-like prealbumin fold" evidence="1">
    <location>
        <begin position="26"/>
        <end position="81"/>
    </location>
</feature>
<evidence type="ECO:0000259" key="1">
    <source>
        <dbReference type="Pfam" id="PF17802"/>
    </source>
</evidence>
<dbReference type="EMBL" id="JASOIH010000538">
    <property type="protein sequence ID" value="MDK6900791.1"/>
    <property type="molecule type" value="Genomic_DNA"/>
</dbReference>
<dbReference type="Proteomes" id="UP001230629">
    <property type="component" value="Unassembled WGS sequence"/>
</dbReference>
<reference evidence="2" key="1">
    <citation type="submission" date="2023-05" db="EMBL/GenBank/DDBJ databases">
        <title>Cataloging the Phylogenetic Diversity of Human Bladder Bacteria.</title>
        <authorList>
            <person name="Du J."/>
        </authorList>
    </citation>
    <scope>NUCLEOTIDE SEQUENCE</scope>
    <source>
        <strain evidence="2">UMB8703</strain>
    </source>
</reference>
<dbReference type="RefSeq" id="WP_285312354.1">
    <property type="nucleotide sequence ID" value="NZ_JASOIH010000538.1"/>
</dbReference>
<dbReference type="Pfam" id="PF17802">
    <property type="entry name" value="SpaA"/>
    <property type="match status" value="1"/>
</dbReference>